<dbReference type="AlphaFoldDB" id="A0A443QF55"/>
<dbReference type="Gene3D" id="1.10.10.60">
    <property type="entry name" value="Homeodomain-like"/>
    <property type="match status" value="1"/>
</dbReference>
<sequence>MGLTLSGSILQEKVQHFVEQLSIDFKGSNGWFEKFKKRHQIKSFRLSGESGSVD</sequence>
<feature type="domain" description="HTH CENPB-type" evidence="3">
    <location>
        <begin position="1"/>
        <end position="45"/>
    </location>
</feature>
<organism evidence="4 5">
    <name type="scientific">Dinothrombium tinctorium</name>
    <dbReference type="NCBI Taxonomy" id="1965070"/>
    <lineage>
        <taxon>Eukaryota</taxon>
        <taxon>Metazoa</taxon>
        <taxon>Ecdysozoa</taxon>
        <taxon>Arthropoda</taxon>
        <taxon>Chelicerata</taxon>
        <taxon>Arachnida</taxon>
        <taxon>Acari</taxon>
        <taxon>Acariformes</taxon>
        <taxon>Trombidiformes</taxon>
        <taxon>Prostigmata</taxon>
        <taxon>Anystina</taxon>
        <taxon>Parasitengona</taxon>
        <taxon>Trombidioidea</taxon>
        <taxon>Trombidiidae</taxon>
        <taxon>Dinothrombium</taxon>
    </lineage>
</organism>
<name>A0A443QF55_9ACAR</name>
<dbReference type="Proteomes" id="UP000285301">
    <property type="component" value="Unassembled WGS sequence"/>
</dbReference>
<evidence type="ECO:0000259" key="3">
    <source>
        <dbReference type="PROSITE" id="PS51253"/>
    </source>
</evidence>
<comment type="subcellular location">
    <subcellularLocation>
        <location evidence="1">Nucleus</location>
    </subcellularLocation>
</comment>
<reference evidence="4 5" key="1">
    <citation type="journal article" date="2018" name="Gigascience">
        <title>Genomes of trombidid mites reveal novel predicted allergens and laterally-transferred genes associated with secondary metabolism.</title>
        <authorList>
            <person name="Dong X."/>
            <person name="Chaisiri K."/>
            <person name="Xia D."/>
            <person name="Armstrong S.D."/>
            <person name="Fang Y."/>
            <person name="Donnelly M.J."/>
            <person name="Kadowaki T."/>
            <person name="McGarry J.W."/>
            <person name="Darby A.C."/>
            <person name="Makepeace B.L."/>
        </authorList>
    </citation>
    <scope>NUCLEOTIDE SEQUENCE [LARGE SCALE GENOMIC DNA]</scope>
    <source>
        <strain evidence="4">UoL-WK</strain>
    </source>
</reference>
<evidence type="ECO:0000313" key="5">
    <source>
        <dbReference type="Proteomes" id="UP000285301"/>
    </source>
</evidence>
<feature type="non-terminal residue" evidence="4">
    <location>
        <position position="54"/>
    </location>
</feature>
<dbReference type="InterPro" id="IPR009057">
    <property type="entry name" value="Homeodomain-like_sf"/>
</dbReference>
<proteinExistence type="predicted"/>
<dbReference type="Pfam" id="PF03221">
    <property type="entry name" value="HTH_Tnp_Tc5"/>
    <property type="match status" value="1"/>
</dbReference>
<evidence type="ECO:0000313" key="4">
    <source>
        <dbReference type="EMBL" id="RWS01651.1"/>
    </source>
</evidence>
<accession>A0A443QF55</accession>
<dbReference type="PROSITE" id="PS51253">
    <property type="entry name" value="HTH_CENPB"/>
    <property type="match status" value="1"/>
</dbReference>
<evidence type="ECO:0000256" key="2">
    <source>
        <dbReference type="ARBA" id="ARBA00023125"/>
    </source>
</evidence>
<dbReference type="OrthoDB" id="6511670at2759"/>
<keyword evidence="2" id="KW-0238">DNA-binding</keyword>
<dbReference type="GO" id="GO:0003677">
    <property type="term" value="F:DNA binding"/>
    <property type="evidence" value="ECO:0007669"/>
    <property type="project" value="UniProtKB-KW"/>
</dbReference>
<dbReference type="InterPro" id="IPR006600">
    <property type="entry name" value="HTH_CenpB_DNA-bd_dom"/>
</dbReference>
<dbReference type="GO" id="GO:0005634">
    <property type="term" value="C:nucleus"/>
    <property type="evidence" value="ECO:0007669"/>
    <property type="project" value="UniProtKB-SubCell"/>
</dbReference>
<comment type="caution">
    <text evidence="4">The sequence shown here is derived from an EMBL/GenBank/DDBJ whole genome shotgun (WGS) entry which is preliminary data.</text>
</comment>
<protein>
    <submittedName>
        <fullName evidence="4">Tigger transposable element-derived protein 3-like protein</fullName>
    </submittedName>
</protein>
<dbReference type="SUPFAM" id="SSF46689">
    <property type="entry name" value="Homeodomain-like"/>
    <property type="match status" value="1"/>
</dbReference>
<dbReference type="EMBL" id="NCKU01008839">
    <property type="protein sequence ID" value="RWS01651.1"/>
    <property type="molecule type" value="Genomic_DNA"/>
</dbReference>
<evidence type="ECO:0000256" key="1">
    <source>
        <dbReference type="ARBA" id="ARBA00004123"/>
    </source>
</evidence>
<keyword evidence="5" id="KW-1185">Reference proteome</keyword>
<gene>
    <name evidence="4" type="ORF">B4U79_06011</name>
</gene>